<sequence length="816" mass="93616">MRKNLKKSIVSLLVLITLSVFCSCTLQEKSKFLSVSNTPAEGGAVSLVMDTTNYQEMPRNFRKTSDLSNIEKDKTLDLKGLGELNISGSQQFSGFNLPLVVKGISTKSPITVIDLRQESHGFINDIPVSWKNEKNDANIGLTKEQVLADEQSKLKSIKLNVPITLANHPNNTIIPTKVQDEEQLVKDNKLEYIRITVTDGKIPTDDMVDYFMQEMKKQPKDSWLHFHCKEGIGRTTTFMIMYDMIKNSKQVTADNIIKRQLSLVGFNEQQIKSFNNNERIGFLQNFYKYCNSNNNDFNTSWSEWKKTITTSNSPFSMYMKNTIRPTFLYVISQDNMTKSEKTLIATLQGIVNNKSSHQIYTLSSEQPDYQIWLEDLKKNYGVAYKSISDPWELLRSFKNYINGYVLYDEGKNPSINNACSLCSLKDSIAVDTSIEYKAKSHGITKITGDCRNTDESWAYDNLWNKGLNHSIVIQLEPNKSSALRDYAIMSKALIFYENDIKNTSLRDKIFSSMEGNRVCMGWGPDEFTNVSTTSKHGVSMVAADWSYNLTVLSAFDTTPVKQKFISKNIPKEDNVHYVTFIMSDGDNQQWNLGTNYSSQKWYGSSYRGNFNLGWGISPSMYYLSPTVFNRYYESAVSGNYSDYFIVPPSGNGYIYPSKFDKEKLPTYISQLNNYMKQTDERYLAVIDDSSFHNTELWSKFTSKENIMGLFYLDYHKHDNYKGEIIWSKGKPIVSCRDLLWSGLEDEEQLTKNINSRIEKGQTDVKKAEAYTFVYVHVWSKDLSNVKNAISMLEKNPKVRVVDPKAFMELINRNIQR</sequence>
<proteinExistence type="predicted"/>
<dbReference type="PANTHER" id="PTHR37321">
    <property type="entry name" value="EXPORTED PROTEIN-RELATED"/>
    <property type="match status" value="1"/>
</dbReference>
<keyword evidence="1" id="KW-0732">Signal</keyword>
<dbReference type="Pfam" id="PF16216">
    <property type="entry name" value="GxGYxYP_N"/>
    <property type="match status" value="1"/>
</dbReference>
<dbReference type="SUPFAM" id="SSF52799">
    <property type="entry name" value="(Phosphotyrosine protein) phosphatases II"/>
    <property type="match status" value="1"/>
</dbReference>
<gene>
    <name evidence="3" type="ORF">JHL18_09765</name>
</gene>
<dbReference type="InterPro" id="IPR029021">
    <property type="entry name" value="Prot-tyrosine_phosphatase-like"/>
</dbReference>
<dbReference type="InterPro" id="IPR048309">
    <property type="entry name" value="GxGYxYP_N_3rd"/>
</dbReference>
<dbReference type="RefSeq" id="WP_200268600.1">
    <property type="nucleotide sequence ID" value="NZ_JAENHN010000028.1"/>
</dbReference>
<dbReference type="PROSITE" id="PS50056">
    <property type="entry name" value="TYR_PHOSPHATASE_2"/>
    <property type="match status" value="1"/>
</dbReference>
<dbReference type="InterPro" id="IPR025832">
    <property type="entry name" value="GxGYxYP_C"/>
</dbReference>
<dbReference type="Gene3D" id="3.90.190.10">
    <property type="entry name" value="Protein tyrosine phosphatase superfamily"/>
    <property type="match status" value="1"/>
</dbReference>
<dbReference type="Pfam" id="PF14323">
    <property type="entry name" value="GxGYxYP_C"/>
    <property type="match status" value="1"/>
</dbReference>
<dbReference type="EMBL" id="JAENHN010000028">
    <property type="protein sequence ID" value="MBK1810911.1"/>
    <property type="molecule type" value="Genomic_DNA"/>
</dbReference>
<comment type="caution">
    <text evidence="3">The sequence shown here is derived from an EMBL/GenBank/DDBJ whole genome shotgun (WGS) entry which is preliminary data.</text>
</comment>
<dbReference type="PROSITE" id="PS51257">
    <property type="entry name" value="PROKAR_LIPOPROTEIN"/>
    <property type="match status" value="1"/>
</dbReference>
<accession>A0ABS1ENH6</accession>
<dbReference type="InterPro" id="IPR016130">
    <property type="entry name" value="Tyr_Pase_AS"/>
</dbReference>
<dbReference type="Gene3D" id="3.20.20.490">
    <property type="entry name" value="GxGYxYP glycoside hydrolase, C-terminal domain"/>
    <property type="match status" value="1"/>
</dbReference>
<evidence type="ECO:0000313" key="3">
    <source>
        <dbReference type="EMBL" id="MBK1810911.1"/>
    </source>
</evidence>
<organism evidence="3 4">
    <name type="scientific">Clostridium yunnanense</name>
    <dbReference type="NCBI Taxonomy" id="2800325"/>
    <lineage>
        <taxon>Bacteria</taxon>
        <taxon>Bacillati</taxon>
        <taxon>Bacillota</taxon>
        <taxon>Clostridia</taxon>
        <taxon>Eubacteriales</taxon>
        <taxon>Clostridiaceae</taxon>
        <taxon>Clostridium</taxon>
    </lineage>
</organism>
<dbReference type="Gene3D" id="3.30.70.1690">
    <property type="match status" value="1"/>
</dbReference>
<dbReference type="InterPro" id="IPR032626">
    <property type="entry name" value="GxGYxYP_N_1st"/>
</dbReference>
<dbReference type="InterPro" id="IPR048310">
    <property type="entry name" value="GxGYxYP_N_2nd"/>
</dbReference>
<dbReference type="Proteomes" id="UP000596739">
    <property type="component" value="Unassembled WGS sequence"/>
</dbReference>
<dbReference type="Pfam" id="PF20957">
    <property type="entry name" value="GxGYxYP_N_2nd"/>
    <property type="match status" value="1"/>
</dbReference>
<name>A0ABS1ENH6_9CLOT</name>
<reference evidence="4" key="1">
    <citation type="submission" date="2021-01" db="EMBL/GenBank/DDBJ databases">
        <title>Genome public.</title>
        <authorList>
            <person name="Liu C."/>
            <person name="Sun Q."/>
        </authorList>
    </citation>
    <scope>NUCLEOTIDE SEQUENCE [LARGE SCALE GENOMIC DNA]</scope>
    <source>
        <strain evidence="4">YIM B02505</strain>
    </source>
</reference>
<dbReference type="PANTHER" id="PTHR37321:SF1">
    <property type="entry name" value="EXPORTED PROTEIN"/>
    <property type="match status" value="1"/>
</dbReference>
<feature type="chain" id="PRO_5047171368" description="Tyrosine specific protein phosphatases domain-containing protein" evidence="1">
    <location>
        <begin position="23"/>
        <end position="816"/>
    </location>
</feature>
<feature type="domain" description="Tyrosine specific protein phosphatases" evidence="2">
    <location>
        <begin position="209"/>
        <end position="258"/>
    </location>
</feature>
<dbReference type="InterPro" id="IPR038410">
    <property type="entry name" value="GxGYxYP_C_sf"/>
</dbReference>
<dbReference type="InterPro" id="IPR000387">
    <property type="entry name" value="Tyr_Pase_dom"/>
</dbReference>
<dbReference type="Pfam" id="PF20958">
    <property type="entry name" value="GxGYxYP_N_3rd"/>
    <property type="match status" value="1"/>
</dbReference>
<keyword evidence="4" id="KW-1185">Reference proteome</keyword>
<dbReference type="SMART" id="SM01301">
    <property type="entry name" value="PTPlike_phytase"/>
    <property type="match status" value="1"/>
</dbReference>
<protein>
    <recommendedName>
        <fullName evidence="2">Tyrosine specific protein phosphatases domain-containing protein</fullName>
    </recommendedName>
</protein>
<dbReference type="PROSITE" id="PS00383">
    <property type="entry name" value="TYR_PHOSPHATASE_1"/>
    <property type="match status" value="1"/>
</dbReference>
<evidence type="ECO:0000313" key="4">
    <source>
        <dbReference type="Proteomes" id="UP000596739"/>
    </source>
</evidence>
<evidence type="ECO:0000256" key="1">
    <source>
        <dbReference type="SAM" id="SignalP"/>
    </source>
</evidence>
<evidence type="ECO:0000259" key="2">
    <source>
        <dbReference type="PROSITE" id="PS50056"/>
    </source>
</evidence>
<dbReference type="Pfam" id="PF14566">
    <property type="entry name" value="PTPlike_phytase"/>
    <property type="match status" value="1"/>
</dbReference>
<feature type="signal peptide" evidence="1">
    <location>
        <begin position="1"/>
        <end position="22"/>
    </location>
</feature>